<name>C6M920_NEISI</name>
<organism evidence="1 2">
    <name type="scientific">Neisseria sicca ATCC 29256</name>
    <dbReference type="NCBI Taxonomy" id="547045"/>
    <lineage>
        <taxon>Bacteria</taxon>
        <taxon>Pseudomonadati</taxon>
        <taxon>Pseudomonadota</taxon>
        <taxon>Betaproteobacteria</taxon>
        <taxon>Neisseriales</taxon>
        <taxon>Neisseriaceae</taxon>
        <taxon>Neisseria</taxon>
    </lineage>
</organism>
<evidence type="ECO:0000313" key="1">
    <source>
        <dbReference type="EMBL" id="EET43161.1"/>
    </source>
</evidence>
<keyword evidence="2" id="KW-1185">Reference proteome</keyword>
<protein>
    <submittedName>
        <fullName evidence="1">Uncharacterized protein</fullName>
    </submittedName>
</protein>
<gene>
    <name evidence="1" type="ORF">NEISICOT_03045</name>
</gene>
<comment type="caution">
    <text evidence="1">The sequence shown here is derived from an EMBL/GenBank/DDBJ whole genome shotgun (WGS) entry which is preliminary data.</text>
</comment>
<evidence type="ECO:0000313" key="2">
    <source>
        <dbReference type="Proteomes" id="UP000005365"/>
    </source>
</evidence>
<proteinExistence type="predicted"/>
<accession>C6M920</accession>
<sequence>MRHIDSKRSSETQILELSDDLVFICNLPPLPSGGRGLGRG</sequence>
<dbReference type="AlphaFoldDB" id="C6M920"/>
<reference evidence="1" key="1">
    <citation type="submission" date="2009-07" db="EMBL/GenBank/DDBJ databases">
        <authorList>
            <person name="Weinstock G."/>
            <person name="Sodergren E."/>
            <person name="Clifton S."/>
            <person name="Fulton L."/>
            <person name="Fulton B."/>
            <person name="Courtney L."/>
            <person name="Fronick C."/>
            <person name="Harrison M."/>
            <person name="Strong C."/>
            <person name="Farmer C."/>
            <person name="Delahaunty K."/>
            <person name="Markovic C."/>
            <person name="Hall O."/>
            <person name="Minx P."/>
            <person name="Tomlinson C."/>
            <person name="Mitreva M."/>
            <person name="Nelson J."/>
            <person name="Hou S."/>
            <person name="Wollam A."/>
            <person name="Pepin K.H."/>
            <person name="Johnson M."/>
            <person name="Bhonagiri V."/>
            <person name="Nash W.E."/>
            <person name="Warren W."/>
            <person name="Chinwalla A."/>
            <person name="Mardis E.R."/>
            <person name="Wilson R.K."/>
        </authorList>
    </citation>
    <scope>NUCLEOTIDE SEQUENCE [LARGE SCALE GENOMIC DNA]</scope>
    <source>
        <strain evidence="1">ATCC 29256</strain>
    </source>
</reference>
<dbReference type="EMBL" id="ACKO02000025">
    <property type="protein sequence ID" value="EET43161.1"/>
    <property type="molecule type" value="Genomic_DNA"/>
</dbReference>
<dbReference type="Proteomes" id="UP000005365">
    <property type="component" value="Unassembled WGS sequence"/>
</dbReference>